<feature type="compositionally biased region" description="Acidic residues" evidence="5">
    <location>
        <begin position="172"/>
        <end position="182"/>
    </location>
</feature>
<sequence length="314" mass="33083">MSNKIVPTVYRAILDDVEANIRSSFEDYGVGEDVLKTLMQSWQDKLQNSRVAEFIPEPTPAAQVPSGHLPYPGGMALPPYAMPQRAGPIATGNASGVKTEPGAPHMPYATPYAMPILPGPQIPGLTLPPGTAPPSGLGILSSSLNTAQLSALNQMMTQHMFQLPQVDGAHTDDDEDEDDYDEVVPGTAPRSSHPSLPPAPAPAPAVAGPSGSSARPRALAPPAPASTSKPTSTDPEDAINSDLDDSDTDNEGDGANGGDDALDGAMGGEADVIFCTYDKVARVKNKWRCVLRDGIVHAKGKDYLFQRCTGEFEW</sequence>
<feature type="region of interest" description="Disordered" evidence="5">
    <location>
        <begin position="167"/>
        <end position="264"/>
    </location>
</feature>
<gene>
    <name evidence="6" type="ORF">MYCIT1_LOCUS13622</name>
</gene>
<comment type="similarity">
    <text evidence="2">Belongs to the TFIIA subunit 1 family.</text>
</comment>
<dbReference type="EMBL" id="CAVNYO010000151">
    <property type="protein sequence ID" value="CAK5269702.1"/>
    <property type="molecule type" value="Genomic_DNA"/>
</dbReference>
<feature type="compositionally biased region" description="Acidic residues" evidence="5">
    <location>
        <begin position="234"/>
        <end position="252"/>
    </location>
</feature>
<dbReference type="InterPro" id="IPR009088">
    <property type="entry name" value="TFIIA_b-brl"/>
</dbReference>
<protein>
    <recommendedName>
        <fullName evidence="8">Transcription factor IIA, alpha/beta subunit</fullName>
    </recommendedName>
</protein>
<comment type="caution">
    <text evidence="6">The sequence shown here is derived from an EMBL/GenBank/DDBJ whole genome shotgun (WGS) entry which is preliminary data.</text>
</comment>
<evidence type="ECO:0000256" key="5">
    <source>
        <dbReference type="SAM" id="MobiDB-lite"/>
    </source>
</evidence>
<dbReference type="PANTHER" id="PTHR12694:SF8">
    <property type="entry name" value="TRANSCRIPTION INITIATION FACTOR IIA SUBUNIT 1"/>
    <property type="match status" value="1"/>
</dbReference>
<evidence type="ECO:0008006" key="8">
    <source>
        <dbReference type="Google" id="ProtNLM"/>
    </source>
</evidence>
<evidence type="ECO:0000313" key="6">
    <source>
        <dbReference type="EMBL" id="CAK5269702.1"/>
    </source>
</evidence>
<evidence type="ECO:0000256" key="1">
    <source>
        <dbReference type="ARBA" id="ARBA00004123"/>
    </source>
</evidence>
<dbReference type="PANTHER" id="PTHR12694">
    <property type="entry name" value="TRANSCRIPTION INITIATION FACTOR IIA SUBUNIT 1"/>
    <property type="match status" value="1"/>
</dbReference>
<dbReference type="Gene3D" id="1.10.287.100">
    <property type="match status" value="1"/>
</dbReference>
<dbReference type="SUPFAM" id="SSF50784">
    <property type="entry name" value="Transcription factor IIA (TFIIA), beta-barrel domain"/>
    <property type="match status" value="1"/>
</dbReference>
<evidence type="ECO:0000256" key="3">
    <source>
        <dbReference type="ARBA" id="ARBA00023163"/>
    </source>
</evidence>
<keyword evidence="7" id="KW-1185">Reference proteome</keyword>
<dbReference type="SMART" id="SM01371">
    <property type="entry name" value="TFIIA"/>
    <property type="match status" value="1"/>
</dbReference>
<evidence type="ECO:0000256" key="2">
    <source>
        <dbReference type="ARBA" id="ARBA00010059"/>
    </source>
</evidence>
<evidence type="ECO:0000256" key="4">
    <source>
        <dbReference type="ARBA" id="ARBA00023242"/>
    </source>
</evidence>
<keyword evidence="4" id="KW-0539">Nucleus</keyword>
<dbReference type="CDD" id="cd07976">
    <property type="entry name" value="TFIIA_alpha_beta_like"/>
    <property type="match status" value="1"/>
</dbReference>
<accession>A0AAD2H932</accession>
<comment type="subcellular location">
    <subcellularLocation>
        <location evidence="1">Nucleus</location>
    </subcellularLocation>
</comment>
<name>A0AAD2H932_9AGAR</name>
<dbReference type="AlphaFoldDB" id="A0AAD2H932"/>
<dbReference type="Proteomes" id="UP001295794">
    <property type="component" value="Unassembled WGS sequence"/>
</dbReference>
<dbReference type="SUPFAM" id="SSF47396">
    <property type="entry name" value="Transcription factor IIA (TFIIA), alpha-helical domain"/>
    <property type="match status" value="1"/>
</dbReference>
<dbReference type="GO" id="GO:0005672">
    <property type="term" value="C:transcription factor TFIIA complex"/>
    <property type="evidence" value="ECO:0007669"/>
    <property type="project" value="InterPro"/>
</dbReference>
<organism evidence="6 7">
    <name type="scientific">Mycena citricolor</name>
    <dbReference type="NCBI Taxonomy" id="2018698"/>
    <lineage>
        <taxon>Eukaryota</taxon>
        <taxon>Fungi</taxon>
        <taxon>Dikarya</taxon>
        <taxon>Basidiomycota</taxon>
        <taxon>Agaricomycotina</taxon>
        <taxon>Agaricomycetes</taxon>
        <taxon>Agaricomycetidae</taxon>
        <taxon>Agaricales</taxon>
        <taxon>Marasmiineae</taxon>
        <taxon>Mycenaceae</taxon>
        <taxon>Mycena</taxon>
    </lineage>
</organism>
<dbReference type="Gene3D" id="2.30.18.10">
    <property type="entry name" value="Transcription factor IIA (TFIIA), beta-barrel domain"/>
    <property type="match status" value="1"/>
</dbReference>
<dbReference type="InterPro" id="IPR004855">
    <property type="entry name" value="TFIIA_asu/bsu"/>
</dbReference>
<dbReference type="GO" id="GO:0006367">
    <property type="term" value="P:transcription initiation at RNA polymerase II promoter"/>
    <property type="evidence" value="ECO:0007669"/>
    <property type="project" value="InterPro"/>
</dbReference>
<feature type="compositionally biased region" description="Low complexity" evidence="5">
    <location>
        <begin position="204"/>
        <end position="218"/>
    </location>
</feature>
<dbReference type="Pfam" id="PF03153">
    <property type="entry name" value="TFIIA"/>
    <property type="match status" value="2"/>
</dbReference>
<proteinExistence type="inferred from homology"/>
<evidence type="ECO:0000313" key="7">
    <source>
        <dbReference type="Proteomes" id="UP001295794"/>
    </source>
</evidence>
<reference evidence="6" key="1">
    <citation type="submission" date="2023-11" db="EMBL/GenBank/DDBJ databases">
        <authorList>
            <person name="De Vega J J."/>
            <person name="De Vega J J."/>
        </authorList>
    </citation>
    <scope>NUCLEOTIDE SEQUENCE</scope>
</reference>
<keyword evidence="3" id="KW-0804">Transcription</keyword>